<keyword evidence="3" id="KW-1185">Reference proteome</keyword>
<name>A0ABR4PIY2_9HELO</name>
<protein>
    <submittedName>
        <fullName evidence="2">Uncharacterized protein</fullName>
    </submittedName>
</protein>
<evidence type="ECO:0000256" key="1">
    <source>
        <dbReference type="SAM" id="MobiDB-lite"/>
    </source>
</evidence>
<feature type="region of interest" description="Disordered" evidence="1">
    <location>
        <begin position="94"/>
        <end position="130"/>
    </location>
</feature>
<dbReference type="EMBL" id="JBFCZG010000004">
    <property type="protein sequence ID" value="KAL3423067.1"/>
    <property type="molecule type" value="Genomic_DNA"/>
</dbReference>
<accession>A0ABR4PIY2</accession>
<sequence>MTSEPTTPVRVPKAASTYSASTQDPELRSQINTLLLRDGHVAKIQESLLHALNASPTNWPTLIQDHALDLLRAGDYTTFPDLMARVLEDVRRDTAIEREAAPKDDKTPSQSQSQSNGSAEPKSTLALPKPVIDEGVRVTRECLELVCEVGE</sequence>
<feature type="compositionally biased region" description="Polar residues" evidence="1">
    <location>
        <begin position="108"/>
        <end position="118"/>
    </location>
</feature>
<comment type="caution">
    <text evidence="2">The sequence shown here is derived from an EMBL/GenBank/DDBJ whole genome shotgun (WGS) entry which is preliminary data.</text>
</comment>
<proteinExistence type="predicted"/>
<gene>
    <name evidence="2" type="ORF">PVAG01_04815</name>
</gene>
<organism evidence="2 3">
    <name type="scientific">Phlyctema vagabunda</name>
    <dbReference type="NCBI Taxonomy" id="108571"/>
    <lineage>
        <taxon>Eukaryota</taxon>
        <taxon>Fungi</taxon>
        <taxon>Dikarya</taxon>
        <taxon>Ascomycota</taxon>
        <taxon>Pezizomycotina</taxon>
        <taxon>Leotiomycetes</taxon>
        <taxon>Helotiales</taxon>
        <taxon>Dermateaceae</taxon>
        <taxon>Phlyctema</taxon>
    </lineage>
</organism>
<reference evidence="2 3" key="1">
    <citation type="submission" date="2024-06" db="EMBL/GenBank/DDBJ databases">
        <title>Complete genome of Phlyctema vagabunda strain 19-DSS-EL-015.</title>
        <authorList>
            <person name="Fiorenzani C."/>
        </authorList>
    </citation>
    <scope>NUCLEOTIDE SEQUENCE [LARGE SCALE GENOMIC DNA]</scope>
    <source>
        <strain evidence="2 3">19-DSS-EL-015</strain>
    </source>
</reference>
<feature type="region of interest" description="Disordered" evidence="1">
    <location>
        <begin position="1"/>
        <end position="24"/>
    </location>
</feature>
<feature type="compositionally biased region" description="Basic and acidic residues" evidence="1">
    <location>
        <begin position="94"/>
        <end position="107"/>
    </location>
</feature>
<evidence type="ECO:0000313" key="2">
    <source>
        <dbReference type="EMBL" id="KAL3423067.1"/>
    </source>
</evidence>
<dbReference type="Proteomes" id="UP001629113">
    <property type="component" value="Unassembled WGS sequence"/>
</dbReference>
<evidence type="ECO:0000313" key="3">
    <source>
        <dbReference type="Proteomes" id="UP001629113"/>
    </source>
</evidence>